<dbReference type="NCBIfam" id="NF000801">
    <property type="entry name" value="PRK00055.1-3"/>
    <property type="match status" value="1"/>
</dbReference>
<feature type="binding site" evidence="8">
    <location>
        <position position="273"/>
    </location>
    <ligand>
        <name>Zn(2+)</name>
        <dbReference type="ChEBI" id="CHEBI:29105"/>
        <label>2</label>
        <note>catalytic</note>
    </ligand>
</feature>
<dbReference type="RefSeq" id="WP_066129826.1">
    <property type="nucleotide sequence ID" value="NZ_KQ959872.1"/>
</dbReference>
<dbReference type="InterPro" id="IPR013471">
    <property type="entry name" value="RNase_Z/BN"/>
</dbReference>
<dbReference type="PANTHER" id="PTHR46018:SF2">
    <property type="entry name" value="ZINC PHOSPHODIESTERASE ELAC PROTEIN 1"/>
    <property type="match status" value="1"/>
</dbReference>
<dbReference type="InterPro" id="IPR036866">
    <property type="entry name" value="RibonucZ/Hydroxyglut_hydro"/>
</dbReference>
<proteinExistence type="inferred from homology"/>
<keyword evidence="6 8" id="KW-0378">Hydrolase</keyword>
<evidence type="ECO:0000256" key="6">
    <source>
        <dbReference type="ARBA" id="ARBA00022801"/>
    </source>
</evidence>
<comment type="subunit">
    <text evidence="1 8">Homodimer.</text>
</comment>
<feature type="binding site" evidence="8">
    <location>
        <position position="65"/>
    </location>
    <ligand>
        <name>Zn(2+)</name>
        <dbReference type="ChEBI" id="CHEBI:29105"/>
        <label>1</label>
        <note>catalytic</note>
    </ligand>
</feature>
<evidence type="ECO:0000256" key="2">
    <source>
        <dbReference type="ARBA" id="ARBA00022694"/>
    </source>
</evidence>
<sequence>MKIQFLGTGAGVPSKHRNTQSIVLNFMDEIKECFMIDCGEGTQHKMMYTNLKPAKITKIFISHLHGDHILGLIGFLSSRNFLLNKEKKDIYIFGPKGIKEYVTFNLKISSTVLNYNIHYKEFSKSNEILYDDKNINIESFKLIHGIESYAFKLNFKDKKGTLNVEKLKEIGIKPGKICREIKEKDFFEFNGKKYISSKFLGEDKKGKKIVIISDTLYFSKLKDFIKDVDVLVSECTYLYPDEKILAKNHMHMNIEDINNLTQGEKIDKIYLTHISSRYDKKEIEDIKKSLKNNINLVNDMEEYEL</sequence>
<comment type="catalytic activity">
    <reaction evidence="8">
        <text>Endonucleolytic cleavage of RNA, removing extra 3' nucleotides from tRNA precursor, generating 3' termini of tRNAs. A 3'-hydroxy group is left at the tRNA terminus and a 5'-phosphoryl group is left at the trailer molecule.</text>
        <dbReference type="EC" id="3.1.26.11"/>
    </reaction>
</comment>
<evidence type="ECO:0000256" key="1">
    <source>
        <dbReference type="ARBA" id="ARBA00011738"/>
    </source>
</evidence>
<feature type="binding site" evidence="8">
    <location>
        <position position="67"/>
    </location>
    <ligand>
        <name>Zn(2+)</name>
        <dbReference type="ChEBI" id="CHEBI:29105"/>
        <label>2</label>
        <note>catalytic</note>
    </ligand>
</feature>
<keyword evidence="7 8" id="KW-0862">Zinc</keyword>
<evidence type="ECO:0000256" key="8">
    <source>
        <dbReference type="HAMAP-Rule" id="MF_01818"/>
    </source>
</evidence>
<accession>A0ABR5TM46</accession>
<comment type="cofactor">
    <cofactor evidence="8">
        <name>Zn(2+)</name>
        <dbReference type="ChEBI" id="CHEBI:29105"/>
    </cofactor>
    <text evidence="8">Binds 2 Zn(2+) ions.</text>
</comment>
<dbReference type="NCBIfam" id="TIGR02651">
    <property type="entry name" value="RNase_Z"/>
    <property type="match status" value="1"/>
</dbReference>
<keyword evidence="3 8" id="KW-0540">Nuclease</keyword>
<evidence type="ECO:0000313" key="10">
    <source>
        <dbReference type="Proteomes" id="UP000070467"/>
    </source>
</evidence>
<feature type="binding site" evidence="8">
    <location>
        <position position="68"/>
    </location>
    <ligand>
        <name>Zn(2+)</name>
        <dbReference type="ChEBI" id="CHEBI:29105"/>
        <label>2</label>
        <note>catalytic</note>
    </ligand>
</feature>
<dbReference type="CDD" id="cd07717">
    <property type="entry name" value="RNaseZ_ZiPD-like_MBL-fold"/>
    <property type="match status" value="1"/>
</dbReference>
<evidence type="ECO:0000256" key="4">
    <source>
        <dbReference type="ARBA" id="ARBA00022723"/>
    </source>
</evidence>
<evidence type="ECO:0000313" key="9">
    <source>
        <dbReference type="EMBL" id="KXB58238.1"/>
    </source>
</evidence>
<reference evidence="9 10" key="1">
    <citation type="submission" date="2016-01" db="EMBL/GenBank/DDBJ databases">
        <authorList>
            <person name="Mitreva M."/>
            <person name="Pepin K.H."/>
            <person name="Mihindukulasuriya K.A."/>
            <person name="Fulton R."/>
            <person name="Fronick C."/>
            <person name="O'Laughlin M."/>
            <person name="Miner T."/>
            <person name="Herter B."/>
            <person name="Rosa B.A."/>
            <person name="Cordes M."/>
            <person name="Tomlinson C."/>
            <person name="Wollam A."/>
            <person name="Palsikar V.B."/>
            <person name="Mardis E.R."/>
            <person name="Wilson R.K."/>
        </authorList>
    </citation>
    <scope>NUCLEOTIDE SEQUENCE [LARGE SCALE GENOMIC DNA]</scope>
    <source>
        <strain evidence="9 10">KA00071</strain>
    </source>
</reference>
<name>A0ABR5TM46_9BACL</name>
<dbReference type="Gene3D" id="3.60.15.10">
    <property type="entry name" value="Ribonuclease Z/Hydroxyacylglutathione hydrolase-like"/>
    <property type="match status" value="1"/>
</dbReference>
<organism evidence="9 10">
    <name type="scientific">Gemelliphila asaccharolytica</name>
    <dbReference type="NCBI Taxonomy" id="502393"/>
    <lineage>
        <taxon>Bacteria</taxon>
        <taxon>Bacillati</taxon>
        <taxon>Bacillota</taxon>
        <taxon>Bacilli</taxon>
        <taxon>Bacillales</taxon>
        <taxon>Gemellaceae</taxon>
        <taxon>Gemelliphila</taxon>
    </lineage>
</organism>
<comment type="function">
    <text evidence="8">Zinc phosphodiesterase, which displays some tRNA 3'-processing endonuclease activity. Probably involved in tRNA maturation, by removing a 3'-trailer from precursor tRNA.</text>
</comment>
<feature type="binding site" evidence="8">
    <location>
        <position position="214"/>
    </location>
    <ligand>
        <name>Zn(2+)</name>
        <dbReference type="ChEBI" id="CHEBI:29105"/>
        <label>1</label>
        <note>catalytic</note>
    </ligand>
</feature>
<dbReference type="EMBL" id="LSDB01000019">
    <property type="protein sequence ID" value="KXB58238.1"/>
    <property type="molecule type" value="Genomic_DNA"/>
</dbReference>
<evidence type="ECO:0000256" key="5">
    <source>
        <dbReference type="ARBA" id="ARBA00022759"/>
    </source>
</evidence>
<evidence type="ECO:0000256" key="7">
    <source>
        <dbReference type="ARBA" id="ARBA00022833"/>
    </source>
</evidence>
<feature type="binding site" evidence="8">
    <location>
        <position position="144"/>
    </location>
    <ligand>
        <name>Zn(2+)</name>
        <dbReference type="ChEBI" id="CHEBI:29105"/>
        <label>1</label>
        <note>catalytic</note>
    </ligand>
</feature>
<evidence type="ECO:0000256" key="3">
    <source>
        <dbReference type="ARBA" id="ARBA00022722"/>
    </source>
</evidence>
<feature type="binding site" evidence="8">
    <location>
        <position position="214"/>
    </location>
    <ligand>
        <name>Zn(2+)</name>
        <dbReference type="ChEBI" id="CHEBI:29105"/>
        <label>2</label>
        <note>catalytic</note>
    </ligand>
</feature>
<gene>
    <name evidence="8" type="primary">rnz</name>
    <name evidence="9" type="ORF">HMPREF1871_00574</name>
</gene>
<keyword evidence="10" id="KW-1185">Reference proteome</keyword>
<comment type="similarity">
    <text evidence="8">Belongs to the RNase Z family.</text>
</comment>
<dbReference type="SUPFAM" id="SSF56281">
    <property type="entry name" value="Metallo-hydrolase/oxidoreductase"/>
    <property type="match status" value="1"/>
</dbReference>
<comment type="caution">
    <text evidence="9">The sequence shown here is derived from an EMBL/GenBank/DDBJ whole genome shotgun (WGS) entry which is preliminary data.</text>
</comment>
<dbReference type="Proteomes" id="UP000070467">
    <property type="component" value="Unassembled WGS sequence"/>
</dbReference>
<feature type="active site" description="Proton acceptor" evidence="8">
    <location>
        <position position="67"/>
    </location>
</feature>
<protein>
    <recommendedName>
        <fullName evidence="8">Ribonuclease Z</fullName>
        <shortName evidence="8">RNase Z</shortName>
        <ecNumber evidence="8">3.1.26.11</ecNumber>
    </recommendedName>
    <alternativeName>
        <fullName evidence="8">tRNA 3 endonuclease</fullName>
    </alternativeName>
    <alternativeName>
        <fullName evidence="8">tRNase Z</fullName>
    </alternativeName>
</protein>
<dbReference type="Pfam" id="PF23023">
    <property type="entry name" value="Anti-Pycsar_Apyc1"/>
    <property type="match status" value="1"/>
</dbReference>
<dbReference type="HAMAP" id="MF_01818">
    <property type="entry name" value="RNase_Z_BN"/>
    <property type="match status" value="1"/>
</dbReference>
<keyword evidence="2 8" id="KW-0819">tRNA processing</keyword>
<feature type="binding site" evidence="8">
    <location>
        <position position="63"/>
    </location>
    <ligand>
        <name>Zn(2+)</name>
        <dbReference type="ChEBI" id="CHEBI:29105"/>
        <label>1</label>
        <note>catalytic</note>
    </ligand>
</feature>
<keyword evidence="5 8" id="KW-0255">Endonuclease</keyword>
<keyword evidence="4 8" id="KW-0479">Metal-binding</keyword>
<dbReference type="PANTHER" id="PTHR46018">
    <property type="entry name" value="ZINC PHOSPHODIESTERASE ELAC PROTEIN 1"/>
    <property type="match status" value="1"/>
</dbReference>
<dbReference type="EC" id="3.1.26.11" evidence="8"/>